<evidence type="ECO:0000256" key="7">
    <source>
        <dbReference type="ARBA" id="ARBA00023004"/>
    </source>
</evidence>
<keyword evidence="4 9" id="KW-0349">Heme</keyword>
<comment type="similarity">
    <text evidence="3 10">Belongs to the cytochrome P450 family.</text>
</comment>
<feature type="transmembrane region" description="Helical" evidence="11">
    <location>
        <begin position="305"/>
        <end position="325"/>
    </location>
</feature>
<evidence type="ECO:0000256" key="5">
    <source>
        <dbReference type="ARBA" id="ARBA00022723"/>
    </source>
</evidence>
<reference evidence="12" key="1">
    <citation type="journal article" date="2020" name="Stud. Mycol.">
        <title>101 Dothideomycetes genomes: a test case for predicting lifestyles and emergence of pathogens.</title>
        <authorList>
            <person name="Haridas S."/>
            <person name="Albert R."/>
            <person name="Binder M."/>
            <person name="Bloem J."/>
            <person name="Labutti K."/>
            <person name="Salamov A."/>
            <person name="Andreopoulos B."/>
            <person name="Baker S."/>
            <person name="Barry K."/>
            <person name="Bills G."/>
            <person name="Bluhm B."/>
            <person name="Cannon C."/>
            <person name="Castanera R."/>
            <person name="Culley D."/>
            <person name="Daum C."/>
            <person name="Ezra D."/>
            <person name="Gonzalez J."/>
            <person name="Henrissat B."/>
            <person name="Kuo A."/>
            <person name="Liang C."/>
            <person name="Lipzen A."/>
            <person name="Lutzoni F."/>
            <person name="Magnuson J."/>
            <person name="Mondo S."/>
            <person name="Nolan M."/>
            <person name="Ohm R."/>
            <person name="Pangilinan J."/>
            <person name="Park H.-J."/>
            <person name="Ramirez L."/>
            <person name="Alfaro M."/>
            <person name="Sun H."/>
            <person name="Tritt A."/>
            <person name="Yoshinaga Y."/>
            <person name="Zwiers L.-H."/>
            <person name="Turgeon B."/>
            <person name="Goodwin S."/>
            <person name="Spatafora J."/>
            <person name="Crous P."/>
            <person name="Grigoriev I."/>
        </authorList>
    </citation>
    <scope>NUCLEOTIDE SEQUENCE</scope>
    <source>
        <strain evidence="12">CBS 109.77</strain>
    </source>
</reference>
<evidence type="ECO:0000256" key="2">
    <source>
        <dbReference type="ARBA" id="ARBA00004685"/>
    </source>
</evidence>
<proteinExistence type="inferred from homology"/>
<dbReference type="GO" id="GO:0020037">
    <property type="term" value="F:heme binding"/>
    <property type="evidence" value="ECO:0007669"/>
    <property type="project" value="InterPro"/>
</dbReference>
<dbReference type="GO" id="GO:0005506">
    <property type="term" value="F:iron ion binding"/>
    <property type="evidence" value="ECO:0007669"/>
    <property type="project" value="InterPro"/>
</dbReference>
<organism evidence="12 13">
    <name type="scientific">Melanomma pulvis-pyrius CBS 109.77</name>
    <dbReference type="NCBI Taxonomy" id="1314802"/>
    <lineage>
        <taxon>Eukaryota</taxon>
        <taxon>Fungi</taxon>
        <taxon>Dikarya</taxon>
        <taxon>Ascomycota</taxon>
        <taxon>Pezizomycotina</taxon>
        <taxon>Dothideomycetes</taxon>
        <taxon>Pleosporomycetidae</taxon>
        <taxon>Pleosporales</taxon>
        <taxon>Melanommataceae</taxon>
        <taxon>Melanomma</taxon>
    </lineage>
</organism>
<dbReference type="EMBL" id="MU002101">
    <property type="protein sequence ID" value="KAF2789980.1"/>
    <property type="molecule type" value="Genomic_DNA"/>
</dbReference>
<dbReference type="InterPro" id="IPR001128">
    <property type="entry name" value="Cyt_P450"/>
</dbReference>
<keyword evidence="6 10" id="KW-0560">Oxidoreductase</keyword>
<gene>
    <name evidence="12" type="ORF">K505DRAFT_410044</name>
</gene>
<comment type="cofactor">
    <cofactor evidence="1 9">
        <name>heme</name>
        <dbReference type="ChEBI" id="CHEBI:30413"/>
    </cofactor>
</comment>
<dbReference type="PANTHER" id="PTHR46206:SF1">
    <property type="entry name" value="P450, PUTATIVE (EUROFUNG)-RELATED"/>
    <property type="match status" value="1"/>
</dbReference>
<protein>
    <submittedName>
        <fullName evidence="12">Cytochrome P450</fullName>
    </submittedName>
</protein>
<keyword evidence="11" id="KW-1133">Transmembrane helix</keyword>
<sequence>MVSGQLLLLLAAIVIGTFLARRIWGSLSHRDKQDKLEREKFWKTVENVGIPPRGGFFAQTRGLLSSLTSVQSWTHSGYGRISKAQKLPFALPTIWTWDNVAVLPPSALRILSKPESEVTAFGAQLETIQLPYMISDRDIYMNVIHFDVARKHLVNPKDVASLAAATADEVDVAFTDVWGTSPEWKTVNAWDACGRIIMRAAIRVLIGLPTCRDETYFEQSRLFSDAVIMGTAMINTMPPLLRPVYHQARCLKILVPFVEDRIRIWKQGGEKGEDGSENDFLQWLIPKCAKEGPEQMAPTKLANRLLTFNVMFVIGMVYVFGHTVLDLYSSPNKDAYLAGLEAECHRVSAQHDGLTSRAAVDQLHRLDSVIRESMRVSDIAVTALARDVVGKPLDLGAGVQVPRGTRVVFPTHAIHRDEEYYEDPLRFDAFRFSRPFEGSSEDVAAEAKDQKDSLTTITPSFLAFGYGKHACPGRFFAAQTMKQALAGIVMDYDVEIISRPEKRQVMLNMMIPAVDAQMRYRRKTKK</sequence>
<dbReference type="Pfam" id="PF00067">
    <property type="entry name" value="p450"/>
    <property type="match status" value="1"/>
</dbReference>
<keyword evidence="5 9" id="KW-0479">Metal-binding</keyword>
<dbReference type="Proteomes" id="UP000799757">
    <property type="component" value="Unassembled WGS sequence"/>
</dbReference>
<evidence type="ECO:0000256" key="10">
    <source>
        <dbReference type="RuleBase" id="RU000461"/>
    </source>
</evidence>
<keyword evidence="8 10" id="KW-0503">Monooxygenase</keyword>
<dbReference type="GO" id="GO:0004497">
    <property type="term" value="F:monooxygenase activity"/>
    <property type="evidence" value="ECO:0007669"/>
    <property type="project" value="UniProtKB-KW"/>
</dbReference>
<dbReference type="AlphaFoldDB" id="A0A6A6X0G9"/>
<dbReference type="CDD" id="cd11041">
    <property type="entry name" value="CYP503A1-like"/>
    <property type="match status" value="1"/>
</dbReference>
<name>A0A6A6X0G9_9PLEO</name>
<dbReference type="InterPro" id="IPR002403">
    <property type="entry name" value="Cyt_P450_E_grp-IV"/>
</dbReference>
<dbReference type="OrthoDB" id="1844152at2759"/>
<dbReference type="GO" id="GO:0016705">
    <property type="term" value="F:oxidoreductase activity, acting on paired donors, with incorporation or reduction of molecular oxygen"/>
    <property type="evidence" value="ECO:0007669"/>
    <property type="project" value="InterPro"/>
</dbReference>
<dbReference type="PRINTS" id="PR00465">
    <property type="entry name" value="EP450IV"/>
</dbReference>
<dbReference type="PROSITE" id="PS00086">
    <property type="entry name" value="CYTOCHROME_P450"/>
    <property type="match status" value="1"/>
</dbReference>
<feature type="transmembrane region" description="Helical" evidence="11">
    <location>
        <begin position="6"/>
        <end position="24"/>
    </location>
</feature>
<evidence type="ECO:0000313" key="12">
    <source>
        <dbReference type="EMBL" id="KAF2789980.1"/>
    </source>
</evidence>
<dbReference type="Gene3D" id="1.10.630.10">
    <property type="entry name" value="Cytochrome P450"/>
    <property type="match status" value="1"/>
</dbReference>
<comment type="pathway">
    <text evidence="2">Mycotoxin biosynthesis.</text>
</comment>
<dbReference type="SUPFAM" id="SSF48264">
    <property type="entry name" value="Cytochrome P450"/>
    <property type="match status" value="1"/>
</dbReference>
<keyword evidence="7 9" id="KW-0408">Iron</keyword>
<evidence type="ECO:0000256" key="8">
    <source>
        <dbReference type="ARBA" id="ARBA00023033"/>
    </source>
</evidence>
<evidence type="ECO:0000256" key="6">
    <source>
        <dbReference type="ARBA" id="ARBA00023002"/>
    </source>
</evidence>
<evidence type="ECO:0000256" key="3">
    <source>
        <dbReference type="ARBA" id="ARBA00010617"/>
    </source>
</evidence>
<accession>A0A6A6X0G9</accession>
<evidence type="ECO:0000313" key="13">
    <source>
        <dbReference type="Proteomes" id="UP000799757"/>
    </source>
</evidence>
<evidence type="ECO:0000256" key="1">
    <source>
        <dbReference type="ARBA" id="ARBA00001971"/>
    </source>
</evidence>
<dbReference type="InterPro" id="IPR017972">
    <property type="entry name" value="Cyt_P450_CS"/>
</dbReference>
<evidence type="ECO:0000256" key="9">
    <source>
        <dbReference type="PIRSR" id="PIRSR602403-1"/>
    </source>
</evidence>
<keyword evidence="13" id="KW-1185">Reference proteome</keyword>
<evidence type="ECO:0000256" key="11">
    <source>
        <dbReference type="SAM" id="Phobius"/>
    </source>
</evidence>
<evidence type="ECO:0000256" key="4">
    <source>
        <dbReference type="ARBA" id="ARBA00022617"/>
    </source>
</evidence>
<feature type="binding site" description="axial binding residue" evidence="9">
    <location>
        <position position="471"/>
    </location>
    <ligand>
        <name>heme</name>
        <dbReference type="ChEBI" id="CHEBI:30413"/>
    </ligand>
    <ligandPart>
        <name>Fe</name>
        <dbReference type="ChEBI" id="CHEBI:18248"/>
    </ligandPart>
</feature>
<dbReference type="PANTHER" id="PTHR46206">
    <property type="entry name" value="CYTOCHROME P450"/>
    <property type="match status" value="1"/>
</dbReference>
<dbReference type="InterPro" id="IPR036396">
    <property type="entry name" value="Cyt_P450_sf"/>
</dbReference>
<keyword evidence="11" id="KW-0472">Membrane</keyword>
<keyword evidence="11" id="KW-0812">Transmembrane</keyword>